<name>A0A2S0MBU5_9BURK</name>
<keyword evidence="3" id="KW-1185">Reference proteome</keyword>
<sequence>MGTFLTTGLLVALIVLNLSGDPSPRNFRTLKIAAIASVASAVAAWLWPLQLAQLFLGAFCLAFLWIVARFLLWPVVALFRLLDQD</sequence>
<keyword evidence="1" id="KW-0472">Membrane</keyword>
<organism evidence="2 3">
    <name type="scientific">Ottowia oryzae</name>
    <dbReference type="NCBI Taxonomy" id="2109914"/>
    <lineage>
        <taxon>Bacteria</taxon>
        <taxon>Pseudomonadati</taxon>
        <taxon>Pseudomonadota</taxon>
        <taxon>Betaproteobacteria</taxon>
        <taxon>Burkholderiales</taxon>
        <taxon>Comamonadaceae</taxon>
        <taxon>Ottowia</taxon>
    </lineage>
</organism>
<dbReference type="RefSeq" id="WP_106701833.1">
    <property type="nucleotide sequence ID" value="NZ_CP027666.1"/>
</dbReference>
<evidence type="ECO:0000313" key="3">
    <source>
        <dbReference type="Proteomes" id="UP000239709"/>
    </source>
</evidence>
<feature type="transmembrane region" description="Helical" evidence="1">
    <location>
        <begin position="30"/>
        <end position="47"/>
    </location>
</feature>
<reference evidence="2 3" key="1">
    <citation type="submission" date="2018-03" db="EMBL/GenBank/DDBJ databases">
        <title>Genome sequencing of Ottowia sp.</title>
        <authorList>
            <person name="Kim S.-J."/>
            <person name="Heo J."/>
            <person name="Kwon S.-W."/>
        </authorList>
    </citation>
    <scope>NUCLEOTIDE SEQUENCE [LARGE SCALE GENOMIC DNA]</scope>
    <source>
        <strain evidence="2 3">KADR8-3</strain>
    </source>
</reference>
<feature type="transmembrane region" description="Helical" evidence="1">
    <location>
        <begin position="54"/>
        <end position="79"/>
    </location>
</feature>
<protein>
    <submittedName>
        <fullName evidence="2">Uncharacterized protein</fullName>
    </submittedName>
</protein>
<proteinExistence type="predicted"/>
<keyword evidence="1" id="KW-1133">Transmembrane helix</keyword>
<evidence type="ECO:0000256" key="1">
    <source>
        <dbReference type="SAM" id="Phobius"/>
    </source>
</evidence>
<accession>A0A2S0MBU5</accession>
<keyword evidence="1" id="KW-0812">Transmembrane</keyword>
<gene>
    <name evidence="2" type="ORF">C6570_02705</name>
</gene>
<evidence type="ECO:0000313" key="2">
    <source>
        <dbReference type="EMBL" id="AVO33286.1"/>
    </source>
</evidence>
<dbReference type="Proteomes" id="UP000239709">
    <property type="component" value="Chromosome"/>
</dbReference>
<dbReference type="KEGG" id="otk:C6570_02705"/>
<dbReference type="AlphaFoldDB" id="A0A2S0MBU5"/>
<dbReference type="EMBL" id="CP027666">
    <property type="protein sequence ID" value="AVO33286.1"/>
    <property type="molecule type" value="Genomic_DNA"/>
</dbReference>